<evidence type="ECO:0000256" key="4">
    <source>
        <dbReference type="ARBA" id="ARBA00023157"/>
    </source>
</evidence>
<dbReference type="EMBL" id="LBYC01000003">
    <property type="protein sequence ID" value="KKR43484.1"/>
    <property type="molecule type" value="Genomic_DNA"/>
</dbReference>
<comment type="caution">
    <text evidence="7">The sequence shown here is derived from an EMBL/GenBank/DDBJ whole genome shotgun (WGS) entry which is preliminary data.</text>
</comment>
<feature type="domain" description="FAD/NAD(P)-binding" evidence="6">
    <location>
        <begin position="4"/>
        <end position="284"/>
    </location>
</feature>
<sequence>MTTYDLIIIGGGPAGSAAAVYAARKRLKTLFITSEWGGQSVVSEQIYNWIGSPSISGADLALNFKKHVTANTGDSLEVKENQKVTGIGYLEGGFSVKTEAGEEFTTKTILIATGSGRRKLEAKNADKLEHKGLTYCASCDGPLFDGADVAVIGGGNAAFESASQLLAYCKSVTLINRSDTFRADEITVEKVSKNPKLSIVKNAEISEILGDKFVEGLIYKDKATGEEKTLKVTGIFVEIGQIPNTDFVKGIIPLDEIGRIKIDAWNQKTEISGIWAAGDCTNVLYHQNNIAAGDAVRALEDIYLAINAR</sequence>
<dbReference type="InterPro" id="IPR050097">
    <property type="entry name" value="Ferredoxin-NADP_redctase_2"/>
</dbReference>
<dbReference type="PANTHER" id="PTHR48105">
    <property type="entry name" value="THIOREDOXIN REDUCTASE 1-RELATED-RELATED"/>
    <property type="match status" value="1"/>
</dbReference>
<keyword evidence="3" id="KW-0560">Oxidoreductase</keyword>
<reference evidence="7 8" key="1">
    <citation type="journal article" date="2015" name="Nature">
        <title>rRNA introns, odd ribosomes, and small enigmatic genomes across a large radiation of phyla.</title>
        <authorList>
            <person name="Brown C.T."/>
            <person name="Hug L.A."/>
            <person name="Thomas B.C."/>
            <person name="Sharon I."/>
            <person name="Castelle C.J."/>
            <person name="Singh A."/>
            <person name="Wilkins M.J."/>
            <person name="Williams K.H."/>
            <person name="Banfield J.F."/>
        </authorList>
    </citation>
    <scope>NUCLEOTIDE SEQUENCE [LARGE SCALE GENOMIC DNA]</scope>
</reference>
<evidence type="ECO:0000313" key="8">
    <source>
        <dbReference type="Proteomes" id="UP000034301"/>
    </source>
</evidence>
<keyword evidence="1" id="KW-0285">Flavoprotein</keyword>
<organism evidence="7 8">
    <name type="scientific">Candidatus Nomurabacteria bacterium GW2011_GWF2_40_12</name>
    <dbReference type="NCBI Taxonomy" id="1618776"/>
    <lineage>
        <taxon>Bacteria</taxon>
        <taxon>Candidatus Nomuraibacteriota</taxon>
    </lineage>
</organism>
<evidence type="ECO:0000256" key="3">
    <source>
        <dbReference type="ARBA" id="ARBA00023002"/>
    </source>
</evidence>
<dbReference type="PRINTS" id="PR00368">
    <property type="entry name" value="FADPNR"/>
</dbReference>
<dbReference type="InterPro" id="IPR008255">
    <property type="entry name" value="Pyr_nucl-diS_OxRdtase_2_AS"/>
</dbReference>
<gene>
    <name evidence="7" type="ORF">UT78_C0003G0003</name>
</gene>
<dbReference type="InterPro" id="IPR036188">
    <property type="entry name" value="FAD/NAD-bd_sf"/>
</dbReference>
<dbReference type="Pfam" id="PF07992">
    <property type="entry name" value="Pyr_redox_2"/>
    <property type="match status" value="1"/>
</dbReference>
<accession>A0A0G0QSR7</accession>
<protein>
    <submittedName>
        <fullName evidence="7">Alkyl hydroperoxide reductase</fullName>
    </submittedName>
</protein>
<dbReference type="InterPro" id="IPR023753">
    <property type="entry name" value="FAD/NAD-binding_dom"/>
</dbReference>
<evidence type="ECO:0000313" key="7">
    <source>
        <dbReference type="EMBL" id="KKR43484.1"/>
    </source>
</evidence>
<dbReference type="GO" id="GO:0016668">
    <property type="term" value="F:oxidoreductase activity, acting on a sulfur group of donors, NAD(P) as acceptor"/>
    <property type="evidence" value="ECO:0007669"/>
    <property type="project" value="UniProtKB-ARBA"/>
</dbReference>
<keyword evidence="4" id="KW-1015">Disulfide bond</keyword>
<evidence type="ECO:0000259" key="6">
    <source>
        <dbReference type="Pfam" id="PF07992"/>
    </source>
</evidence>
<keyword evidence="5" id="KW-0676">Redox-active center</keyword>
<dbReference type="SUPFAM" id="SSF51905">
    <property type="entry name" value="FAD/NAD(P)-binding domain"/>
    <property type="match status" value="1"/>
</dbReference>
<evidence type="ECO:0000256" key="1">
    <source>
        <dbReference type="ARBA" id="ARBA00022630"/>
    </source>
</evidence>
<name>A0A0G0QSR7_9BACT</name>
<evidence type="ECO:0000256" key="5">
    <source>
        <dbReference type="ARBA" id="ARBA00023284"/>
    </source>
</evidence>
<evidence type="ECO:0000256" key="2">
    <source>
        <dbReference type="ARBA" id="ARBA00022827"/>
    </source>
</evidence>
<proteinExistence type="predicted"/>
<dbReference type="AlphaFoldDB" id="A0A0G0QSR7"/>
<dbReference type="Gene3D" id="3.50.50.60">
    <property type="entry name" value="FAD/NAD(P)-binding domain"/>
    <property type="match status" value="2"/>
</dbReference>
<dbReference type="PRINTS" id="PR00469">
    <property type="entry name" value="PNDRDTASEII"/>
</dbReference>
<keyword evidence="2" id="KW-0274">FAD</keyword>
<dbReference type="PROSITE" id="PS00573">
    <property type="entry name" value="PYRIDINE_REDOX_2"/>
    <property type="match status" value="1"/>
</dbReference>
<dbReference type="Proteomes" id="UP000034301">
    <property type="component" value="Unassembled WGS sequence"/>
</dbReference>